<sequence>MSMLGFLRRHARGAFVVLCALAQAACAQRTGPDVPRPFAAGNDEVLHWNQPADRASCPDRAGYLWVQPVEGPACIRYFASDDIDGARIAIVQFSGDRDSVMDQAPTRIPGNTEPLRMLDAQRSRDRAGVPWVFVARPGTYGSSGDHRKRRELVEFHALDAALDALMQRHKLQRIVILGHSGGATAGAALLTLGRTRVACAVLTSGAFGLLERATLLGRSNGGRTDTTGSAQFYDPLDHVGGIARDPSRRIVLIGNRDDRNTPFALQQRFADAVGKAGHRVEIRTHAAEPPEYHDLTDRIGLRTASLCAREALFPQLPERTPP</sequence>
<name>A0AA91IAL5_VARPD</name>
<accession>A0AA91IAL5</accession>
<evidence type="ECO:0000256" key="1">
    <source>
        <dbReference type="SAM" id="SignalP"/>
    </source>
</evidence>
<dbReference type="AlphaFoldDB" id="A0AA91IAL5"/>
<comment type="caution">
    <text evidence="2">The sequence shown here is derived from an EMBL/GenBank/DDBJ whole genome shotgun (WGS) entry which is preliminary data.</text>
</comment>
<proteinExistence type="predicted"/>
<gene>
    <name evidence="2" type="ORF">A3K87_18260</name>
</gene>
<feature type="signal peptide" evidence="1">
    <location>
        <begin position="1"/>
        <end position="27"/>
    </location>
</feature>
<keyword evidence="1" id="KW-0732">Signal</keyword>
<dbReference type="InterPro" id="IPR029058">
    <property type="entry name" value="AB_hydrolase_fold"/>
</dbReference>
<protein>
    <recommendedName>
        <fullName evidence="4">Peptidase S9 prolyl oligopeptidase catalytic domain-containing protein</fullName>
    </recommendedName>
</protein>
<dbReference type="EMBL" id="LVHG01000049">
    <property type="protein sequence ID" value="OAK62785.1"/>
    <property type="molecule type" value="Genomic_DNA"/>
</dbReference>
<dbReference type="SUPFAM" id="SSF53474">
    <property type="entry name" value="alpha/beta-Hydrolases"/>
    <property type="match status" value="1"/>
</dbReference>
<dbReference type="Gene3D" id="3.40.50.1820">
    <property type="entry name" value="alpha/beta hydrolase"/>
    <property type="match status" value="1"/>
</dbReference>
<organism evidence="2 3">
    <name type="scientific">Variovorax paradoxus</name>
    <dbReference type="NCBI Taxonomy" id="34073"/>
    <lineage>
        <taxon>Bacteria</taxon>
        <taxon>Pseudomonadati</taxon>
        <taxon>Pseudomonadota</taxon>
        <taxon>Betaproteobacteria</taxon>
        <taxon>Burkholderiales</taxon>
        <taxon>Comamonadaceae</taxon>
        <taxon>Variovorax</taxon>
    </lineage>
</organism>
<evidence type="ECO:0000313" key="2">
    <source>
        <dbReference type="EMBL" id="OAK62785.1"/>
    </source>
</evidence>
<dbReference type="RefSeq" id="WP_081268562.1">
    <property type="nucleotide sequence ID" value="NZ_LVHG01000049.1"/>
</dbReference>
<evidence type="ECO:0000313" key="3">
    <source>
        <dbReference type="Proteomes" id="UP000077852"/>
    </source>
</evidence>
<evidence type="ECO:0008006" key="4">
    <source>
        <dbReference type="Google" id="ProtNLM"/>
    </source>
</evidence>
<dbReference type="Proteomes" id="UP000077852">
    <property type="component" value="Unassembled WGS sequence"/>
</dbReference>
<feature type="chain" id="PRO_5041640815" description="Peptidase S9 prolyl oligopeptidase catalytic domain-containing protein" evidence="1">
    <location>
        <begin position="28"/>
        <end position="322"/>
    </location>
</feature>
<reference evidence="2 3" key="1">
    <citation type="submission" date="2016-03" db="EMBL/GenBank/DDBJ databases">
        <title>Genome sequence of Variovorax paradoxus KB5.</title>
        <authorList>
            <person name="Jeong H."/>
            <person name="Hong C.E."/>
            <person name="Jo S.H."/>
            <person name="Park J.M."/>
        </authorList>
    </citation>
    <scope>NUCLEOTIDE SEQUENCE [LARGE SCALE GENOMIC DNA]</scope>
    <source>
        <strain evidence="2 3">KB5</strain>
    </source>
</reference>